<dbReference type="Pfam" id="PF01641">
    <property type="entry name" value="SelR"/>
    <property type="match status" value="1"/>
</dbReference>
<dbReference type="EMBL" id="FOOU01000021">
    <property type="protein sequence ID" value="SFG94684.1"/>
    <property type="molecule type" value="Genomic_DNA"/>
</dbReference>
<evidence type="ECO:0000256" key="1">
    <source>
        <dbReference type="ARBA" id="ARBA00007174"/>
    </source>
</evidence>
<dbReference type="InterPro" id="IPR028427">
    <property type="entry name" value="Met_Sox_Rdtase_MsrB"/>
</dbReference>
<feature type="domain" description="MsrB" evidence="10">
    <location>
        <begin position="19"/>
        <end position="141"/>
    </location>
</feature>
<dbReference type="PROSITE" id="PS51790">
    <property type="entry name" value="MSRB"/>
    <property type="match status" value="1"/>
</dbReference>
<protein>
    <recommendedName>
        <fullName evidence="3 9">Peptide methionine sulfoxide reductase MsrB</fullName>
        <ecNumber evidence="2 9">1.8.4.12</ecNumber>
    </recommendedName>
    <alternativeName>
        <fullName evidence="8 9">Peptide-methionine (R)-S-oxide reductase</fullName>
    </alternativeName>
</protein>
<dbReference type="GO" id="GO:0006979">
    <property type="term" value="P:response to oxidative stress"/>
    <property type="evidence" value="ECO:0007669"/>
    <property type="project" value="InterPro"/>
</dbReference>
<keyword evidence="5 9" id="KW-0862">Zinc</keyword>
<dbReference type="GO" id="GO:0030091">
    <property type="term" value="P:protein repair"/>
    <property type="evidence" value="ECO:0007669"/>
    <property type="project" value="InterPro"/>
</dbReference>
<accession>A0A1I2VZW1</accession>
<feature type="binding site" evidence="9">
    <location>
        <position position="58"/>
    </location>
    <ligand>
        <name>Zn(2+)</name>
        <dbReference type="ChEBI" id="CHEBI:29105"/>
    </ligand>
</feature>
<feature type="binding site" evidence="9">
    <location>
        <position position="107"/>
    </location>
    <ligand>
        <name>Zn(2+)</name>
        <dbReference type="ChEBI" id="CHEBI:29105"/>
    </ligand>
</feature>
<feature type="active site" description="Nucleophile" evidence="9">
    <location>
        <position position="130"/>
    </location>
</feature>
<keyword evidence="6 9" id="KW-0560">Oxidoreductase</keyword>
<dbReference type="InterPro" id="IPR011057">
    <property type="entry name" value="Mss4-like_sf"/>
</dbReference>
<evidence type="ECO:0000313" key="12">
    <source>
        <dbReference type="Proteomes" id="UP000198623"/>
    </source>
</evidence>
<comment type="similarity">
    <text evidence="1 9">Belongs to the MsrB Met sulfoxide reductase family.</text>
</comment>
<organism evidence="11 12">
    <name type="scientific">Neptunomonas qingdaonensis</name>
    <dbReference type="NCBI Taxonomy" id="1045558"/>
    <lineage>
        <taxon>Bacteria</taxon>
        <taxon>Pseudomonadati</taxon>
        <taxon>Pseudomonadota</taxon>
        <taxon>Gammaproteobacteria</taxon>
        <taxon>Oceanospirillales</taxon>
        <taxon>Oceanospirillaceae</taxon>
        <taxon>Neptunomonas</taxon>
    </lineage>
</organism>
<dbReference type="Proteomes" id="UP000198623">
    <property type="component" value="Unassembled WGS sequence"/>
</dbReference>
<gene>
    <name evidence="9" type="primary">msrB</name>
    <name evidence="11" type="ORF">SAMN05216175_12122</name>
</gene>
<evidence type="ECO:0000256" key="2">
    <source>
        <dbReference type="ARBA" id="ARBA00012499"/>
    </source>
</evidence>
<comment type="cofactor">
    <cofactor evidence="9">
        <name>Zn(2+)</name>
        <dbReference type="ChEBI" id="CHEBI:29105"/>
    </cofactor>
    <text evidence="9">Binds 1 zinc ion per subunit. The zinc ion is important for the structural integrity of the protein.</text>
</comment>
<dbReference type="PANTHER" id="PTHR10173:SF52">
    <property type="entry name" value="METHIONINE-R-SULFOXIDE REDUCTASE B1"/>
    <property type="match status" value="1"/>
</dbReference>
<name>A0A1I2VZW1_9GAMM</name>
<proteinExistence type="inferred from homology"/>
<dbReference type="InterPro" id="IPR002579">
    <property type="entry name" value="Met_Sox_Rdtase_MsrB_dom"/>
</dbReference>
<evidence type="ECO:0000256" key="6">
    <source>
        <dbReference type="ARBA" id="ARBA00023002"/>
    </source>
</evidence>
<feature type="binding site" evidence="9">
    <location>
        <position position="61"/>
    </location>
    <ligand>
        <name>Zn(2+)</name>
        <dbReference type="ChEBI" id="CHEBI:29105"/>
    </ligand>
</feature>
<dbReference type="FunFam" id="2.170.150.20:FF:000001">
    <property type="entry name" value="Peptide methionine sulfoxide reductase MsrB"/>
    <property type="match status" value="1"/>
</dbReference>
<dbReference type="STRING" id="1045558.SAMN05216175_12122"/>
<evidence type="ECO:0000256" key="5">
    <source>
        <dbReference type="ARBA" id="ARBA00022833"/>
    </source>
</evidence>
<dbReference type="EC" id="1.8.4.12" evidence="2 9"/>
<dbReference type="GO" id="GO:0033743">
    <property type="term" value="F:peptide-methionine (R)-S-oxide reductase activity"/>
    <property type="evidence" value="ECO:0007669"/>
    <property type="project" value="UniProtKB-UniRule"/>
</dbReference>
<dbReference type="Gene3D" id="2.170.150.20">
    <property type="entry name" value="Peptide methionine sulfoxide reductase"/>
    <property type="match status" value="1"/>
</dbReference>
<comment type="catalytic activity">
    <reaction evidence="7 9">
        <text>L-methionyl-[protein] + [thioredoxin]-disulfide + H2O = L-methionyl-(R)-S-oxide-[protein] + [thioredoxin]-dithiol</text>
        <dbReference type="Rhea" id="RHEA:24164"/>
        <dbReference type="Rhea" id="RHEA-COMP:10698"/>
        <dbReference type="Rhea" id="RHEA-COMP:10700"/>
        <dbReference type="Rhea" id="RHEA-COMP:12313"/>
        <dbReference type="Rhea" id="RHEA-COMP:12314"/>
        <dbReference type="ChEBI" id="CHEBI:15377"/>
        <dbReference type="ChEBI" id="CHEBI:16044"/>
        <dbReference type="ChEBI" id="CHEBI:29950"/>
        <dbReference type="ChEBI" id="CHEBI:45764"/>
        <dbReference type="ChEBI" id="CHEBI:50058"/>
        <dbReference type="EC" id="1.8.4.12"/>
    </reaction>
</comment>
<dbReference type="NCBIfam" id="TIGR00357">
    <property type="entry name" value="peptide-methionine (R)-S-oxide reductase MsrB"/>
    <property type="match status" value="1"/>
</dbReference>
<evidence type="ECO:0000256" key="9">
    <source>
        <dbReference type="HAMAP-Rule" id="MF_01400"/>
    </source>
</evidence>
<dbReference type="AlphaFoldDB" id="A0A1I2VZW1"/>
<evidence type="ECO:0000256" key="3">
    <source>
        <dbReference type="ARBA" id="ARBA00021130"/>
    </source>
</evidence>
<dbReference type="SUPFAM" id="SSF51316">
    <property type="entry name" value="Mss4-like"/>
    <property type="match status" value="1"/>
</dbReference>
<sequence>MKGFMKSSMSNNGKVIKSEDEWKATLTAEQYRICRNRETERAFAGAYYHNEKEGVYTCVCCGIALFNSSAKYDSASGWPSFWEPVSDDVILEYRDSQHGVIRDEISCARCDAHLGHVFPDGPEPTGLRYCVNSASLDFEEQSR</sequence>
<reference evidence="12" key="1">
    <citation type="submission" date="2016-10" db="EMBL/GenBank/DDBJ databases">
        <authorList>
            <person name="Varghese N."/>
            <person name="Submissions S."/>
        </authorList>
    </citation>
    <scope>NUCLEOTIDE SEQUENCE [LARGE SCALE GENOMIC DNA]</scope>
    <source>
        <strain evidence="12">CGMCC 1.10971</strain>
    </source>
</reference>
<keyword evidence="4 9" id="KW-0479">Metal-binding</keyword>
<evidence type="ECO:0000259" key="10">
    <source>
        <dbReference type="PROSITE" id="PS51790"/>
    </source>
</evidence>
<evidence type="ECO:0000256" key="4">
    <source>
        <dbReference type="ARBA" id="ARBA00022723"/>
    </source>
</evidence>
<keyword evidence="12" id="KW-1185">Reference proteome</keyword>
<dbReference type="PANTHER" id="PTHR10173">
    <property type="entry name" value="METHIONINE SULFOXIDE REDUCTASE"/>
    <property type="match status" value="1"/>
</dbReference>
<feature type="binding site" evidence="9">
    <location>
        <position position="110"/>
    </location>
    <ligand>
        <name>Zn(2+)</name>
        <dbReference type="ChEBI" id="CHEBI:29105"/>
    </ligand>
</feature>
<dbReference type="GO" id="GO:0005737">
    <property type="term" value="C:cytoplasm"/>
    <property type="evidence" value="ECO:0007669"/>
    <property type="project" value="TreeGrafter"/>
</dbReference>
<evidence type="ECO:0000256" key="7">
    <source>
        <dbReference type="ARBA" id="ARBA00048488"/>
    </source>
</evidence>
<evidence type="ECO:0000256" key="8">
    <source>
        <dbReference type="ARBA" id="ARBA00075819"/>
    </source>
</evidence>
<evidence type="ECO:0000313" key="11">
    <source>
        <dbReference type="EMBL" id="SFG94684.1"/>
    </source>
</evidence>
<dbReference type="RefSeq" id="WP_232348832.1">
    <property type="nucleotide sequence ID" value="NZ_FOOU01000021.1"/>
</dbReference>
<dbReference type="HAMAP" id="MF_01400">
    <property type="entry name" value="MsrB"/>
    <property type="match status" value="1"/>
</dbReference>
<dbReference type="GO" id="GO:0008270">
    <property type="term" value="F:zinc ion binding"/>
    <property type="evidence" value="ECO:0007669"/>
    <property type="project" value="UniProtKB-UniRule"/>
</dbReference>